<dbReference type="Proteomes" id="UP001152797">
    <property type="component" value="Unassembled WGS sequence"/>
</dbReference>
<feature type="region of interest" description="Disordered" evidence="1">
    <location>
        <begin position="43"/>
        <end position="63"/>
    </location>
</feature>
<name>A0A9P1C2Z2_9DINO</name>
<sequence length="238" mass="26632">MALCGDILKSIQHVLHCLQCTLKIAPDALLYPSGHPRLVRELTRLTEKKKPPKPKEGPPPRWMETHKQLAATSNIAYPMDVPGFLNDSPWFQLLQQREKEAICFAEAFNKDRPDEQLIEFVDISQTVTRMAHSTRDSKVIPTVLPSAKLWCMSQHRWVLGSEMLRFQGLHVEEFDTAVEESESLLSDLAGNAFSAPCISAAILAVLGSVRYASDSEDEEMLTINSAFKAVGLLNRMAD</sequence>
<evidence type="ECO:0000313" key="2">
    <source>
        <dbReference type="EMBL" id="CAI3983833.1"/>
    </source>
</evidence>
<dbReference type="AlphaFoldDB" id="A0A9P1C2Z2"/>
<organism evidence="2">
    <name type="scientific">Cladocopium goreaui</name>
    <dbReference type="NCBI Taxonomy" id="2562237"/>
    <lineage>
        <taxon>Eukaryota</taxon>
        <taxon>Sar</taxon>
        <taxon>Alveolata</taxon>
        <taxon>Dinophyceae</taxon>
        <taxon>Suessiales</taxon>
        <taxon>Symbiodiniaceae</taxon>
        <taxon>Cladocopium</taxon>
    </lineage>
</organism>
<evidence type="ECO:0000313" key="3">
    <source>
        <dbReference type="EMBL" id="CAL1137208.1"/>
    </source>
</evidence>
<reference evidence="2" key="1">
    <citation type="submission" date="2022-10" db="EMBL/GenBank/DDBJ databases">
        <authorList>
            <person name="Chen Y."/>
            <person name="Dougan E. K."/>
            <person name="Chan C."/>
            <person name="Rhodes N."/>
            <person name="Thang M."/>
        </authorList>
    </citation>
    <scope>NUCLEOTIDE SEQUENCE</scope>
</reference>
<evidence type="ECO:0000313" key="4">
    <source>
        <dbReference type="Proteomes" id="UP001152797"/>
    </source>
</evidence>
<dbReference type="OrthoDB" id="420685at2759"/>
<comment type="caution">
    <text evidence="2">The sequence shown here is derived from an EMBL/GenBank/DDBJ whole genome shotgun (WGS) entry which is preliminary data.</text>
</comment>
<gene>
    <name evidence="2" type="ORF">C1SCF055_LOCUS11413</name>
</gene>
<accession>A0A9P1C2Z2</accession>
<dbReference type="EMBL" id="CAMXCT020000838">
    <property type="protein sequence ID" value="CAL1137208.1"/>
    <property type="molecule type" value="Genomic_DNA"/>
</dbReference>
<proteinExistence type="predicted"/>
<evidence type="ECO:0000256" key="1">
    <source>
        <dbReference type="SAM" id="MobiDB-lite"/>
    </source>
</evidence>
<dbReference type="EMBL" id="CAMXCT010000838">
    <property type="protein sequence ID" value="CAI3983833.1"/>
    <property type="molecule type" value="Genomic_DNA"/>
</dbReference>
<dbReference type="EMBL" id="CAMXCT030000838">
    <property type="protein sequence ID" value="CAL4771145.1"/>
    <property type="molecule type" value="Genomic_DNA"/>
</dbReference>
<protein>
    <submittedName>
        <fullName evidence="2">Uncharacterized protein</fullName>
    </submittedName>
</protein>
<reference evidence="3" key="2">
    <citation type="submission" date="2024-04" db="EMBL/GenBank/DDBJ databases">
        <authorList>
            <person name="Chen Y."/>
            <person name="Shah S."/>
            <person name="Dougan E. K."/>
            <person name="Thang M."/>
            <person name="Chan C."/>
        </authorList>
    </citation>
    <scope>NUCLEOTIDE SEQUENCE [LARGE SCALE GENOMIC DNA]</scope>
</reference>
<keyword evidence="4" id="KW-1185">Reference proteome</keyword>